<evidence type="ECO:0000313" key="6">
    <source>
        <dbReference type="Proteomes" id="UP000655994"/>
    </source>
</evidence>
<proteinExistence type="predicted"/>
<gene>
    <name evidence="3" type="ORF">JHC10_00240</name>
    <name evidence="4" type="ORF">JHC11_04155</name>
</gene>
<protein>
    <submittedName>
        <fullName evidence="4">Flagellar hook-length control protein FliK</fullName>
    </submittedName>
</protein>
<comment type="caution">
    <text evidence="4">The sequence shown here is derived from an EMBL/GenBank/DDBJ whole genome shotgun (WGS) entry which is preliminary data.</text>
</comment>
<accession>A0A8I1G6T4</accession>
<keyword evidence="4" id="KW-0966">Cell projection</keyword>
<dbReference type="Proteomes" id="UP000621390">
    <property type="component" value="Unassembled WGS sequence"/>
</dbReference>
<reference evidence="4 6" key="1">
    <citation type="submission" date="2020-09" db="EMBL/GenBank/DDBJ databases">
        <title>Draft Genomes of Bacterial Isolates from North Pond Shallow Sediments.</title>
        <authorList>
            <person name="Kiel Reese B."/>
            <person name="Mullis M."/>
            <person name="Weisend R.E."/>
        </authorList>
    </citation>
    <scope>NUCLEOTIDE SEQUENCE</scope>
    <source>
        <strain evidence="4">KJE-2</strain>
        <strain evidence="3 6">KJE-3</strain>
    </source>
</reference>
<name>A0A8I1G6T4_9GAMM</name>
<dbReference type="Proteomes" id="UP000655994">
    <property type="component" value="Unassembled WGS sequence"/>
</dbReference>
<feature type="coiled-coil region" evidence="1">
    <location>
        <begin position="508"/>
        <end position="535"/>
    </location>
</feature>
<evidence type="ECO:0000313" key="3">
    <source>
        <dbReference type="EMBL" id="MBJ7265362.1"/>
    </source>
</evidence>
<organism evidence="4 5">
    <name type="scientific">Idiomarina abyssalis</name>
    <dbReference type="NCBI Taxonomy" id="86102"/>
    <lineage>
        <taxon>Bacteria</taxon>
        <taxon>Pseudomonadati</taxon>
        <taxon>Pseudomonadota</taxon>
        <taxon>Gammaproteobacteria</taxon>
        <taxon>Alteromonadales</taxon>
        <taxon>Idiomarinaceae</taxon>
        <taxon>Idiomarina</taxon>
    </lineage>
</organism>
<evidence type="ECO:0000313" key="4">
    <source>
        <dbReference type="EMBL" id="MBJ7315186.1"/>
    </source>
</evidence>
<keyword evidence="1" id="KW-0175">Coiled coil</keyword>
<dbReference type="EMBL" id="JAEMOP010000002">
    <property type="protein sequence ID" value="MBJ7315186.1"/>
    <property type="molecule type" value="Genomic_DNA"/>
</dbReference>
<feature type="compositionally biased region" description="Polar residues" evidence="2">
    <location>
        <begin position="37"/>
        <end position="60"/>
    </location>
</feature>
<dbReference type="EMBL" id="JAEMOS010000001">
    <property type="protein sequence ID" value="MBJ7265362.1"/>
    <property type="molecule type" value="Genomic_DNA"/>
</dbReference>
<evidence type="ECO:0000256" key="2">
    <source>
        <dbReference type="SAM" id="MobiDB-lite"/>
    </source>
</evidence>
<dbReference type="AlphaFoldDB" id="A0A8I1G6T4"/>
<keyword evidence="6" id="KW-1185">Reference proteome</keyword>
<keyword evidence="4" id="KW-0282">Flagellum</keyword>
<sequence>MADIKQLLQQMMASPERTLARAEQQQLSSLMRIFNSGADTPKTNNMPSAPSANIQQGQTVSATTNNSPLVQASTAKLLAKLLVQISLPVTYEPAKGEQQPARIQGNNWQWPNPPKNLQPQLTAPAKLQLTITQPDPKLPVVQLSLNTTGNAKPVAVAEIPLTQLPAKLVKAFVEQGKVATVQLPVKPQPISQSAVQTAPAAKVDSQPGSQSNLNLQAAQKLTVPVASGLAIKQAQQLTPKQFQQALQSFIPENIRPKLFTQPQVEGLQQTPPRLSADAMREATQSPPKALQQLLLKVLQQMPAPESMQRPQALQSWVSDWFAARPVSAQPSQQMGSLGQMLMTLLGLAMQQKPETTTVNNSAPRALPNQFTQALIQQVLNPAPENAGEVRERINALLQQLPQQQLQRLLQLFTGILNSAQSSQARLQESAPQQPEYYILLPADTQKPQQHELLIRREKDSSNKEDNGRTLWLFTLRFELDSTGPLLVKGRYHPQGSSVDFYTETKTAQKVVESHVEKLEKRLEELEVNSVKLRVQQGKIPDNLAQQHSGIIRVTV</sequence>
<keyword evidence="4" id="KW-0969">Cilium</keyword>
<feature type="region of interest" description="Disordered" evidence="2">
    <location>
        <begin position="35"/>
        <end position="60"/>
    </location>
</feature>
<evidence type="ECO:0000313" key="5">
    <source>
        <dbReference type="Proteomes" id="UP000621390"/>
    </source>
</evidence>
<dbReference type="RefSeq" id="WP_199493073.1">
    <property type="nucleotide sequence ID" value="NZ_DFMD01000006.1"/>
</dbReference>
<evidence type="ECO:0000256" key="1">
    <source>
        <dbReference type="SAM" id="Coils"/>
    </source>
</evidence>